<name>A0A2K3YL42_9STAP</name>
<dbReference type="EMBL" id="PPRF01000061">
    <property type="protein sequence ID" value="PNZ26034.1"/>
    <property type="molecule type" value="Genomic_DNA"/>
</dbReference>
<evidence type="ECO:0000313" key="2">
    <source>
        <dbReference type="Proteomes" id="UP000242752"/>
    </source>
</evidence>
<dbReference type="AlphaFoldDB" id="A0A2K3YL42"/>
<organism evidence="1 2">
    <name type="scientific">Staphylococcus rostri</name>
    <dbReference type="NCBI Taxonomy" id="522262"/>
    <lineage>
        <taxon>Bacteria</taxon>
        <taxon>Bacillati</taxon>
        <taxon>Bacillota</taxon>
        <taxon>Bacilli</taxon>
        <taxon>Bacillales</taxon>
        <taxon>Staphylococcaceae</taxon>
        <taxon>Staphylococcus</taxon>
    </lineage>
</organism>
<dbReference type="OrthoDB" id="2413164at2"/>
<proteinExistence type="predicted"/>
<evidence type="ECO:0008006" key="3">
    <source>
        <dbReference type="Google" id="ProtNLM"/>
    </source>
</evidence>
<evidence type="ECO:0000313" key="1">
    <source>
        <dbReference type="EMBL" id="PNZ26034.1"/>
    </source>
</evidence>
<sequence>MSMSKQEAINILQKLEDLYDMGFNQNKQKALTWVEMLMNNGDYQLTLNKLKNFIKISKYKPNIADILADKPEPFIPDEKPIEQTHAYKLEHDPAYKKEWEAVRDKARAFVKELRNHD</sequence>
<dbReference type="RefSeq" id="WP_103358626.1">
    <property type="nucleotide sequence ID" value="NZ_CP113107.1"/>
</dbReference>
<comment type="caution">
    <text evidence="1">The sequence shown here is derived from an EMBL/GenBank/DDBJ whole genome shotgun (WGS) entry which is preliminary data.</text>
</comment>
<keyword evidence="2" id="KW-1185">Reference proteome</keyword>
<gene>
    <name evidence="1" type="ORF">CD122_08865</name>
</gene>
<protein>
    <recommendedName>
        <fullName evidence="3">Replicative helicase inhibitor G39P N-terminal domain-containing protein</fullName>
    </recommendedName>
</protein>
<reference evidence="1 2" key="1">
    <citation type="submission" date="2017-08" db="EMBL/GenBank/DDBJ databases">
        <title>Draft genome sequences of 64 type strains of genus Staph aureus.</title>
        <authorList>
            <person name="Cole K."/>
            <person name="Golubchik T."/>
            <person name="Russell J."/>
            <person name="Foster D."/>
            <person name="Llewelyn M."/>
            <person name="Wilson D."/>
            <person name="Crook D."/>
            <person name="Paul J."/>
        </authorList>
    </citation>
    <scope>NUCLEOTIDE SEQUENCE [LARGE SCALE GENOMIC DNA]</scope>
    <source>
        <strain evidence="1 2">DSM 21968</strain>
    </source>
</reference>
<accession>A0A2K3YL42</accession>
<dbReference type="Proteomes" id="UP000242752">
    <property type="component" value="Unassembled WGS sequence"/>
</dbReference>
<dbReference type="Gene3D" id="1.10.8.200">
    <property type="entry name" value="Replisome organizer (g39p helicase loader/inhibitor protein)"/>
    <property type="match status" value="1"/>
</dbReference>